<dbReference type="Proteomes" id="UP000477070">
    <property type="component" value="Unassembled WGS sequence"/>
</dbReference>
<dbReference type="OrthoDB" id="5318642at2"/>
<proteinExistence type="predicted"/>
<dbReference type="Pfam" id="PF00015">
    <property type="entry name" value="MCPsignal"/>
    <property type="match status" value="1"/>
</dbReference>
<dbReference type="PANTHER" id="PTHR32089:SF119">
    <property type="entry name" value="METHYL-ACCEPTING CHEMOTAXIS PROTEIN CTPL"/>
    <property type="match status" value="1"/>
</dbReference>
<feature type="domain" description="Methyl-accepting transducer" evidence="7">
    <location>
        <begin position="123"/>
        <end position="345"/>
    </location>
</feature>
<evidence type="ECO:0000256" key="4">
    <source>
        <dbReference type="ARBA" id="ARBA00023136"/>
    </source>
</evidence>
<protein>
    <submittedName>
        <fullName evidence="9">Chemotaxis protein</fullName>
    </submittedName>
</protein>
<dbReference type="EMBL" id="JRMP02000011">
    <property type="protein sequence ID" value="TLD93992.1"/>
    <property type="molecule type" value="Genomic_DNA"/>
</dbReference>
<evidence type="ECO:0000313" key="10">
    <source>
        <dbReference type="Proteomes" id="UP000029714"/>
    </source>
</evidence>
<dbReference type="InterPro" id="IPR004089">
    <property type="entry name" value="MCPsignal_dom"/>
</dbReference>
<organism evidence="9 10">
    <name type="scientific">Helicobacter saguini</name>
    <dbReference type="NCBI Taxonomy" id="1548018"/>
    <lineage>
        <taxon>Bacteria</taxon>
        <taxon>Pseudomonadati</taxon>
        <taxon>Campylobacterota</taxon>
        <taxon>Epsilonproteobacteria</taxon>
        <taxon>Campylobacterales</taxon>
        <taxon>Helicobacteraceae</taxon>
        <taxon>Helicobacter</taxon>
    </lineage>
</organism>
<evidence type="ECO:0000259" key="7">
    <source>
        <dbReference type="PROSITE" id="PS50111"/>
    </source>
</evidence>
<evidence type="ECO:0000313" key="9">
    <source>
        <dbReference type="EMBL" id="TLD93992.1"/>
    </source>
</evidence>
<dbReference type="AlphaFoldDB" id="A0A347VSA5"/>
<reference evidence="8 11" key="4">
    <citation type="submission" date="2019-12" db="EMBL/GenBank/DDBJ databases">
        <title>Multi-Generational Helicobacter saguini Isolates.</title>
        <authorList>
            <person name="Mannion A."/>
            <person name="Shen Z."/>
            <person name="Fox J.G."/>
        </authorList>
    </citation>
    <scope>NUCLEOTIDE SEQUENCE [LARGE SCALE GENOMIC DNA]</scope>
    <source>
        <strain evidence="8">16-048</strain>
        <strain evidence="11">16-048 (F4)</strain>
    </source>
</reference>
<dbReference type="GO" id="GO:0007165">
    <property type="term" value="P:signal transduction"/>
    <property type="evidence" value="ECO:0007669"/>
    <property type="project" value="UniProtKB-KW"/>
</dbReference>
<evidence type="ECO:0000256" key="3">
    <source>
        <dbReference type="ARBA" id="ARBA00022989"/>
    </source>
</evidence>
<dbReference type="SMART" id="SM00283">
    <property type="entry name" value="MA"/>
    <property type="match status" value="1"/>
</dbReference>
<keyword evidence="3" id="KW-1133">Transmembrane helix</keyword>
<gene>
    <name evidence="8" type="ORF">DCO61_03400</name>
    <name evidence="9" type="ORF">LS64_007475</name>
</gene>
<reference evidence="9 10" key="2">
    <citation type="journal article" date="2016" name="Infect. Immun.">
        <title>Helicobacter saguini, a Novel Helicobacter Isolated from Cotton-Top Tamarins with Ulcerative Colitis, Has Proinflammatory Properties and Induces Typhlocolitis and Dysplasia in Gnotobiotic IL-10-/- Mice.</title>
        <authorList>
            <person name="Shen Z."/>
            <person name="Mannion A."/>
            <person name="Whary M.T."/>
            <person name="Muthupalani S."/>
            <person name="Sheh A."/>
            <person name="Feng Y."/>
            <person name="Gong G."/>
            <person name="Vandamme P."/>
            <person name="Holcombe H.R."/>
            <person name="Paster B.J."/>
            <person name="Fox J.G."/>
        </authorList>
    </citation>
    <scope>NUCLEOTIDE SEQUENCE [LARGE SCALE GENOMIC DNA]</scope>
    <source>
        <strain evidence="9 10">MIT 97-6194</strain>
    </source>
</reference>
<keyword evidence="2" id="KW-0812">Transmembrane</keyword>
<dbReference type="EMBL" id="QBIU01000001">
    <property type="protein sequence ID" value="MWV69090.1"/>
    <property type="molecule type" value="Genomic_DNA"/>
</dbReference>
<evidence type="ECO:0000256" key="6">
    <source>
        <dbReference type="PROSITE-ProRule" id="PRU00284"/>
    </source>
</evidence>
<dbReference type="SUPFAM" id="SSF58104">
    <property type="entry name" value="Methyl-accepting chemotaxis protein (MCP) signaling domain"/>
    <property type="match status" value="1"/>
</dbReference>
<sequence length="381" mass="42497">MFRSLYLRMRVTHILGIVILLCNAAFFTQDSISQIVQVALAIALVFHDLDEKFWGVKLTNIITKELQNMTLNSKLKVDTSFSKENAQILKLIDIFKEKIKNIALVIKQKTHSNQENIKGLQDISNFLQTCSSDMSKVVTSTNKQTLLIESLLNDFITQVQNAESSGQSMILNVREINTLLQNIQDLIAKISSQNAELTECFSTLENNTAQIISIVDAVRKIAEQTNLLALNAAIEAARAGEHGRGFAVVADEIKKLAESTQSSLSQINNNVKTMTQSVESSRDVLNLSSENITDLLEKNKSASESVESFEVAFDMSMKSIQNIAQNSQKVRENLSIIVQDIQKIVIFSNNNLSHSKDISNISLDIKQDFNKLENEISVLTN</sequence>
<keyword evidence="5 6" id="KW-0807">Transducer</keyword>
<comment type="caution">
    <text evidence="9">The sequence shown here is derived from an EMBL/GenBank/DDBJ whole genome shotgun (WGS) entry which is preliminary data.</text>
</comment>
<evidence type="ECO:0000256" key="2">
    <source>
        <dbReference type="ARBA" id="ARBA00022692"/>
    </source>
</evidence>
<reference evidence="9 10" key="1">
    <citation type="journal article" date="2014" name="Genome Announc.">
        <title>Draft genome sequences of eight enterohepatic helicobacter species isolated from both laboratory and wild rodents.</title>
        <authorList>
            <person name="Sheh A."/>
            <person name="Shen Z."/>
            <person name="Fox J.G."/>
        </authorList>
    </citation>
    <scope>NUCLEOTIDE SEQUENCE [LARGE SCALE GENOMIC DNA]</scope>
    <source>
        <strain evidence="9 10">MIT 97-6194</strain>
    </source>
</reference>
<name>A0A347VSA5_9HELI</name>
<keyword evidence="4" id="KW-0472">Membrane</keyword>
<dbReference type="RefSeq" id="WP_034572935.1">
    <property type="nucleotide sequence ID" value="NZ_JRMP02000011.1"/>
</dbReference>
<dbReference type="Gene3D" id="1.10.287.950">
    <property type="entry name" value="Methyl-accepting chemotaxis protein"/>
    <property type="match status" value="1"/>
</dbReference>
<accession>A0A347VSA5</accession>
<dbReference type="Proteomes" id="UP000029714">
    <property type="component" value="Unassembled WGS sequence"/>
</dbReference>
<dbReference type="PROSITE" id="PS50111">
    <property type="entry name" value="CHEMOTAXIS_TRANSDUC_2"/>
    <property type="match status" value="1"/>
</dbReference>
<dbReference type="STRING" id="1548018.LS64_10555"/>
<reference evidence="9" key="3">
    <citation type="submission" date="2018-04" db="EMBL/GenBank/DDBJ databases">
        <authorList>
            <person name="Sheh A."/>
            <person name="Shen Z."/>
            <person name="Mannion A.J."/>
            <person name="Fox J.G."/>
        </authorList>
    </citation>
    <scope>NUCLEOTIDE SEQUENCE</scope>
    <source>
        <strain evidence="9">MIT 97-6194</strain>
    </source>
</reference>
<evidence type="ECO:0000313" key="8">
    <source>
        <dbReference type="EMBL" id="MWV69090.1"/>
    </source>
</evidence>
<comment type="subcellular location">
    <subcellularLocation>
        <location evidence="1">Membrane</location>
        <topology evidence="1">Multi-pass membrane protein</topology>
    </subcellularLocation>
</comment>
<dbReference type="GO" id="GO:0016020">
    <property type="term" value="C:membrane"/>
    <property type="evidence" value="ECO:0007669"/>
    <property type="project" value="UniProtKB-SubCell"/>
</dbReference>
<evidence type="ECO:0000256" key="5">
    <source>
        <dbReference type="ARBA" id="ARBA00023224"/>
    </source>
</evidence>
<dbReference type="PANTHER" id="PTHR32089">
    <property type="entry name" value="METHYL-ACCEPTING CHEMOTAXIS PROTEIN MCPB"/>
    <property type="match status" value="1"/>
</dbReference>
<keyword evidence="10" id="KW-1185">Reference proteome</keyword>
<evidence type="ECO:0000313" key="11">
    <source>
        <dbReference type="Proteomes" id="UP000477070"/>
    </source>
</evidence>
<evidence type="ECO:0000256" key="1">
    <source>
        <dbReference type="ARBA" id="ARBA00004141"/>
    </source>
</evidence>